<reference evidence="13" key="1">
    <citation type="submission" date="2022-05" db="EMBL/GenBank/DDBJ databases">
        <title>An RpoN-dependent PEP-CTERM gene is involved in floc formation of an Aquincola tertiaricarbonis strain.</title>
        <authorList>
            <person name="Qiu D."/>
            <person name="Xia M."/>
        </authorList>
    </citation>
    <scope>NUCLEOTIDE SEQUENCE</scope>
    <source>
        <strain evidence="13">RN12</strain>
    </source>
</reference>
<keyword evidence="9 12" id="KW-0472">Membrane</keyword>
<sequence>MTDLVDWSPVLHLALLGVVLAAGPLTWVWSRHRGGSSAQRLRALTLLTLFFTFDLIVIGATTRLTDSGLGCPDWPGCYGSASPLGAREEIHAAQTAMPTGPVTHGKAWMEMVHRYFAMAVGVLITVIAAMSWRARRREHGQGPSPWWATLTLVAVCLQGAFGALTVTMKLYPAIVTLHLLFGLGLLALLAVQAEAFVPRPVRLSRTLQWGVVAVAVLSVVQIALGGWVSTNYAVLACRDFPTCQGSWWPTMDFGHAFTFRRELGETASGGYLPFAALTAIHMTHRLMAVVVLLALGLLAWRLAASGDASARRFAGGLLGVAAWQLASGLSNVVLGWPILAAVAHTAGAAMLVLLLSRLIARSLQRPVAAPAASPHGTAAAMA</sequence>
<keyword evidence="4" id="KW-0479">Metal-binding</keyword>
<protein>
    <submittedName>
        <fullName evidence="13">COX15/CtaA family protein</fullName>
    </submittedName>
</protein>
<keyword evidence="14" id="KW-1185">Reference proteome</keyword>
<keyword evidence="7" id="KW-0408">Iron</keyword>
<keyword evidence="5 12" id="KW-1133">Transmembrane helix</keyword>
<evidence type="ECO:0000256" key="9">
    <source>
        <dbReference type="ARBA" id="ARBA00023136"/>
    </source>
</evidence>
<dbReference type="EMBL" id="CP097636">
    <property type="protein sequence ID" value="URI09323.1"/>
    <property type="molecule type" value="Genomic_DNA"/>
</dbReference>
<feature type="transmembrane region" description="Helical" evidence="12">
    <location>
        <begin position="170"/>
        <end position="197"/>
    </location>
</feature>
<name>A0ABY4S7G4_AQUTE</name>
<evidence type="ECO:0000256" key="5">
    <source>
        <dbReference type="ARBA" id="ARBA00022989"/>
    </source>
</evidence>
<evidence type="ECO:0000256" key="1">
    <source>
        <dbReference type="ARBA" id="ARBA00004141"/>
    </source>
</evidence>
<feature type="transmembrane region" description="Helical" evidence="12">
    <location>
        <begin position="209"/>
        <end position="228"/>
    </location>
</feature>
<evidence type="ECO:0000256" key="8">
    <source>
        <dbReference type="ARBA" id="ARBA00023133"/>
    </source>
</evidence>
<evidence type="ECO:0000256" key="12">
    <source>
        <dbReference type="SAM" id="Phobius"/>
    </source>
</evidence>
<evidence type="ECO:0000256" key="10">
    <source>
        <dbReference type="ARBA" id="ARBA00023157"/>
    </source>
</evidence>
<feature type="transmembrane region" description="Helical" evidence="12">
    <location>
        <begin position="115"/>
        <end position="134"/>
    </location>
</feature>
<proteinExistence type="predicted"/>
<evidence type="ECO:0000256" key="6">
    <source>
        <dbReference type="ARBA" id="ARBA00023002"/>
    </source>
</evidence>
<comment type="subcellular location">
    <subcellularLocation>
        <location evidence="1">Membrane</location>
        <topology evidence="1">Multi-pass membrane protein</topology>
    </subcellularLocation>
</comment>
<dbReference type="Proteomes" id="UP001056201">
    <property type="component" value="Chromosome 2"/>
</dbReference>
<feature type="transmembrane region" description="Helical" evidence="12">
    <location>
        <begin position="12"/>
        <end position="29"/>
    </location>
</feature>
<feature type="transmembrane region" description="Helical" evidence="12">
    <location>
        <begin position="336"/>
        <end position="355"/>
    </location>
</feature>
<keyword evidence="8" id="KW-0350">Heme biosynthesis</keyword>
<evidence type="ECO:0000256" key="7">
    <source>
        <dbReference type="ARBA" id="ARBA00023004"/>
    </source>
</evidence>
<keyword evidence="2" id="KW-1003">Cell membrane</keyword>
<dbReference type="InterPro" id="IPR050450">
    <property type="entry name" value="COX15/CtaA_HemeA_synthase"/>
</dbReference>
<evidence type="ECO:0000256" key="11">
    <source>
        <dbReference type="ARBA" id="ARBA00023444"/>
    </source>
</evidence>
<dbReference type="PANTHER" id="PTHR35457:SF1">
    <property type="entry name" value="HEME A SYNTHASE"/>
    <property type="match status" value="1"/>
</dbReference>
<feature type="transmembrane region" description="Helical" evidence="12">
    <location>
        <begin position="41"/>
        <end position="60"/>
    </location>
</feature>
<dbReference type="InterPro" id="IPR003780">
    <property type="entry name" value="COX15/CtaA_fam"/>
</dbReference>
<evidence type="ECO:0000256" key="4">
    <source>
        <dbReference type="ARBA" id="ARBA00022723"/>
    </source>
</evidence>
<dbReference type="RefSeq" id="WP_250197552.1">
    <property type="nucleotide sequence ID" value="NZ_CP097636.1"/>
</dbReference>
<organism evidence="13 14">
    <name type="scientific">Aquincola tertiaricarbonis</name>
    <dbReference type="NCBI Taxonomy" id="391953"/>
    <lineage>
        <taxon>Bacteria</taxon>
        <taxon>Pseudomonadati</taxon>
        <taxon>Pseudomonadota</taxon>
        <taxon>Betaproteobacteria</taxon>
        <taxon>Burkholderiales</taxon>
        <taxon>Sphaerotilaceae</taxon>
        <taxon>Aquincola</taxon>
    </lineage>
</organism>
<gene>
    <name evidence="13" type="ORF">MW290_27540</name>
</gene>
<dbReference type="PANTHER" id="PTHR35457">
    <property type="entry name" value="HEME A SYNTHASE"/>
    <property type="match status" value="1"/>
</dbReference>
<keyword evidence="6" id="KW-0560">Oxidoreductase</keyword>
<evidence type="ECO:0000256" key="3">
    <source>
        <dbReference type="ARBA" id="ARBA00022692"/>
    </source>
</evidence>
<evidence type="ECO:0000313" key="14">
    <source>
        <dbReference type="Proteomes" id="UP001056201"/>
    </source>
</evidence>
<keyword evidence="3 12" id="KW-0812">Transmembrane</keyword>
<accession>A0ABY4S7G4</accession>
<dbReference type="Pfam" id="PF02628">
    <property type="entry name" value="COX15-CtaA"/>
    <property type="match status" value="1"/>
</dbReference>
<comment type="pathway">
    <text evidence="11">Porphyrin-containing compound metabolism.</text>
</comment>
<keyword evidence="10" id="KW-1015">Disulfide bond</keyword>
<evidence type="ECO:0000256" key="2">
    <source>
        <dbReference type="ARBA" id="ARBA00022475"/>
    </source>
</evidence>
<evidence type="ECO:0000313" key="13">
    <source>
        <dbReference type="EMBL" id="URI09323.1"/>
    </source>
</evidence>
<feature type="transmembrane region" description="Helical" evidence="12">
    <location>
        <begin position="282"/>
        <end position="300"/>
    </location>
</feature>